<dbReference type="Gene3D" id="1.10.10.60">
    <property type="entry name" value="Homeodomain-like"/>
    <property type="match status" value="1"/>
</dbReference>
<evidence type="ECO:0000256" key="1">
    <source>
        <dbReference type="ARBA" id="ARBA00023015"/>
    </source>
</evidence>
<dbReference type="InterPro" id="IPR009057">
    <property type="entry name" value="Homeodomain-like_sf"/>
</dbReference>
<comment type="caution">
    <text evidence="6">The sequence shown here is derived from an EMBL/GenBank/DDBJ whole genome shotgun (WGS) entry which is preliminary data.</text>
</comment>
<evidence type="ECO:0000259" key="5">
    <source>
        <dbReference type="PROSITE" id="PS50977"/>
    </source>
</evidence>
<dbReference type="InterPro" id="IPR050109">
    <property type="entry name" value="HTH-type_TetR-like_transc_reg"/>
</dbReference>
<keyword evidence="1" id="KW-0805">Transcription regulation</keyword>
<sequence length="220" mass="23713">MSSTSARSSRAGRPRDAAIDSAVLSETLAALAEDGYSHFSLEQVARAAGTSKPAIYRRWPTRQHLALAALANGLGQVEPPDTACTMCDLAESLILFVEAFRRMPPDVLAPLLADCAGDEALRQAFMSTLFDPPREAVRHTLSRASERGDLREDLDLDLAVDLLGSFIHYRVLFGHAGTSAEEIEATVETVLQGLAVDYECLVGKAREHDVAAETHAQHGS</sequence>
<reference evidence="7" key="1">
    <citation type="journal article" date="2019" name="Int. J. Syst. Evol. Microbiol.">
        <title>The Global Catalogue of Microorganisms (GCM) 10K type strain sequencing project: providing services to taxonomists for standard genome sequencing and annotation.</title>
        <authorList>
            <consortium name="The Broad Institute Genomics Platform"/>
            <consortium name="The Broad Institute Genome Sequencing Center for Infectious Disease"/>
            <person name="Wu L."/>
            <person name="Ma J."/>
        </authorList>
    </citation>
    <scope>NUCLEOTIDE SEQUENCE [LARGE SCALE GENOMIC DNA]</scope>
    <source>
        <strain evidence="7">JCM 17130</strain>
    </source>
</reference>
<dbReference type="PANTHER" id="PTHR30055:SF148">
    <property type="entry name" value="TETR-FAMILY TRANSCRIPTIONAL REGULATOR"/>
    <property type="match status" value="1"/>
</dbReference>
<dbReference type="Pfam" id="PF00440">
    <property type="entry name" value="TetR_N"/>
    <property type="match status" value="1"/>
</dbReference>
<feature type="DNA-binding region" description="H-T-H motif" evidence="4">
    <location>
        <begin position="40"/>
        <end position="59"/>
    </location>
</feature>
<dbReference type="PANTHER" id="PTHR30055">
    <property type="entry name" value="HTH-TYPE TRANSCRIPTIONAL REGULATOR RUTR"/>
    <property type="match status" value="1"/>
</dbReference>
<evidence type="ECO:0000256" key="4">
    <source>
        <dbReference type="PROSITE-ProRule" id="PRU00335"/>
    </source>
</evidence>
<dbReference type="PROSITE" id="PS50977">
    <property type="entry name" value="HTH_TETR_2"/>
    <property type="match status" value="1"/>
</dbReference>
<gene>
    <name evidence="6" type="ORF">ACFSE6_09750</name>
</gene>
<dbReference type="InterPro" id="IPR036271">
    <property type="entry name" value="Tet_transcr_reg_TetR-rel_C_sf"/>
</dbReference>
<evidence type="ECO:0000256" key="2">
    <source>
        <dbReference type="ARBA" id="ARBA00023125"/>
    </source>
</evidence>
<feature type="domain" description="HTH tetR-type" evidence="5">
    <location>
        <begin position="17"/>
        <end position="77"/>
    </location>
</feature>
<evidence type="ECO:0000313" key="6">
    <source>
        <dbReference type="EMBL" id="MFD1718119.1"/>
    </source>
</evidence>
<proteinExistence type="predicted"/>
<protein>
    <submittedName>
        <fullName evidence="6">TetR/AcrR family transcriptional regulator</fullName>
    </submittedName>
</protein>
<keyword evidence="2 4" id="KW-0238">DNA-binding</keyword>
<keyword evidence="7" id="KW-1185">Reference proteome</keyword>
<dbReference type="Gene3D" id="1.10.357.10">
    <property type="entry name" value="Tetracycline Repressor, domain 2"/>
    <property type="match status" value="1"/>
</dbReference>
<keyword evidence="3" id="KW-0804">Transcription</keyword>
<dbReference type="RefSeq" id="WP_388005757.1">
    <property type="nucleotide sequence ID" value="NZ_JBHUEE010000004.1"/>
</dbReference>
<dbReference type="InterPro" id="IPR001647">
    <property type="entry name" value="HTH_TetR"/>
</dbReference>
<dbReference type="Pfam" id="PF16859">
    <property type="entry name" value="TetR_C_11"/>
    <property type="match status" value="1"/>
</dbReference>
<dbReference type="SUPFAM" id="SSF46689">
    <property type="entry name" value="Homeodomain-like"/>
    <property type="match status" value="1"/>
</dbReference>
<dbReference type="InterPro" id="IPR011075">
    <property type="entry name" value="TetR_C"/>
</dbReference>
<evidence type="ECO:0000256" key="3">
    <source>
        <dbReference type="ARBA" id="ARBA00023163"/>
    </source>
</evidence>
<accession>A0ABW4L5J4</accession>
<evidence type="ECO:0000313" key="7">
    <source>
        <dbReference type="Proteomes" id="UP001597277"/>
    </source>
</evidence>
<organism evidence="6 7">
    <name type="scientific">Georgenia deserti</name>
    <dbReference type="NCBI Taxonomy" id="2093781"/>
    <lineage>
        <taxon>Bacteria</taxon>
        <taxon>Bacillati</taxon>
        <taxon>Actinomycetota</taxon>
        <taxon>Actinomycetes</taxon>
        <taxon>Micrococcales</taxon>
        <taxon>Bogoriellaceae</taxon>
        <taxon>Georgenia</taxon>
    </lineage>
</organism>
<dbReference type="SUPFAM" id="SSF48498">
    <property type="entry name" value="Tetracyclin repressor-like, C-terminal domain"/>
    <property type="match status" value="1"/>
</dbReference>
<name>A0ABW4L5J4_9MICO</name>
<dbReference type="Proteomes" id="UP001597277">
    <property type="component" value="Unassembled WGS sequence"/>
</dbReference>
<dbReference type="EMBL" id="JBHUEE010000004">
    <property type="protein sequence ID" value="MFD1718119.1"/>
    <property type="molecule type" value="Genomic_DNA"/>
</dbReference>